<feature type="transmembrane region" description="Helical" evidence="1">
    <location>
        <begin position="50"/>
        <end position="72"/>
    </location>
</feature>
<name>A0A3D9HW84_9PROT</name>
<dbReference type="Proteomes" id="UP000256845">
    <property type="component" value="Unassembled WGS sequence"/>
</dbReference>
<comment type="caution">
    <text evidence="2">The sequence shown here is derived from an EMBL/GenBank/DDBJ whole genome shotgun (WGS) entry which is preliminary data.</text>
</comment>
<dbReference type="EMBL" id="QRDW01000001">
    <property type="protein sequence ID" value="RED53774.1"/>
    <property type="molecule type" value="Genomic_DNA"/>
</dbReference>
<organism evidence="2 3">
    <name type="scientific">Aestuariispira insulae</name>
    <dbReference type="NCBI Taxonomy" id="1461337"/>
    <lineage>
        <taxon>Bacteria</taxon>
        <taxon>Pseudomonadati</taxon>
        <taxon>Pseudomonadota</taxon>
        <taxon>Alphaproteobacteria</taxon>
        <taxon>Rhodospirillales</taxon>
        <taxon>Kiloniellaceae</taxon>
        <taxon>Aestuariispira</taxon>
    </lineage>
</organism>
<proteinExistence type="predicted"/>
<evidence type="ECO:0000313" key="3">
    <source>
        <dbReference type="Proteomes" id="UP000256845"/>
    </source>
</evidence>
<keyword evidence="1" id="KW-0472">Membrane</keyword>
<evidence type="ECO:0000256" key="1">
    <source>
        <dbReference type="SAM" id="Phobius"/>
    </source>
</evidence>
<sequence>MRECGQRAMRGCLDGQALRRAFMIAAIVGPILTVINQWEAVTGPASFSLLKAGLSAAVPFCVSLSSCFLMLYKQCAEADHF</sequence>
<keyword evidence="3" id="KW-1185">Reference proteome</keyword>
<keyword evidence="1" id="KW-0812">Transmembrane</keyword>
<keyword evidence="1" id="KW-1133">Transmembrane helix</keyword>
<accession>A0A3D9HW84</accession>
<evidence type="ECO:0000313" key="2">
    <source>
        <dbReference type="EMBL" id="RED53774.1"/>
    </source>
</evidence>
<gene>
    <name evidence="2" type="ORF">DFP90_101573</name>
</gene>
<reference evidence="2 3" key="1">
    <citation type="submission" date="2018-07" db="EMBL/GenBank/DDBJ databases">
        <title>Genomic Encyclopedia of Type Strains, Phase III (KMG-III): the genomes of soil and plant-associated and newly described type strains.</title>
        <authorList>
            <person name="Whitman W."/>
        </authorList>
    </citation>
    <scope>NUCLEOTIDE SEQUENCE [LARGE SCALE GENOMIC DNA]</scope>
    <source>
        <strain evidence="2 3">CECT 8488</strain>
    </source>
</reference>
<feature type="transmembrane region" description="Helical" evidence="1">
    <location>
        <begin position="21"/>
        <end position="38"/>
    </location>
</feature>
<protein>
    <submittedName>
        <fullName evidence="2">Uncharacterized protein</fullName>
    </submittedName>
</protein>
<dbReference type="AlphaFoldDB" id="A0A3D9HW84"/>